<dbReference type="SMART" id="SM00066">
    <property type="entry name" value="GAL4"/>
    <property type="match status" value="1"/>
</dbReference>
<dbReference type="SMART" id="SM00906">
    <property type="entry name" value="Fungal_trans"/>
    <property type="match status" value="1"/>
</dbReference>
<evidence type="ECO:0000256" key="4">
    <source>
        <dbReference type="ARBA" id="ARBA00023125"/>
    </source>
</evidence>
<dbReference type="PROSITE" id="PS50048">
    <property type="entry name" value="ZN2_CY6_FUNGAL_2"/>
    <property type="match status" value="1"/>
</dbReference>
<keyword evidence="4" id="KW-0238">DNA-binding</keyword>
<dbReference type="PANTHER" id="PTHR31944">
    <property type="entry name" value="HEME-RESPONSIVE ZINC FINGER TRANSCRIPTION FACTOR HAP1"/>
    <property type="match status" value="1"/>
</dbReference>
<keyword evidence="10" id="KW-1185">Reference proteome</keyword>
<keyword evidence="3" id="KW-0805">Transcription regulation</keyword>
<evidence type="ECO:0000313" key="9">
    <source>
        <dbReference type="EMBL" id="CAG8955194.1"/>
    </source>
</evidence>
<gene>
    <name evidence="9" type="ORF">HYFRA_00007210</name>
</gene>
<name>A0A9N9KXB2_9HELO</name>
<dbReference type="Gene3D" id="4.10.240.10">
    <property type="entry name" value="Zn(2)-C6 fungal-type DNA-binding domain"/>
    <property type="match status" value="1"/>
</dbReference>
<evidence type="ECO:0000256" key="1">
    <source>
        <dbReference type="ARBA" id="ARBA00022723"/>
    </source>
</evidence>
<dbReference type="GO" id="GO:0005634">
    <property type="term" value="C:nucleus"/>
    <property type="evidence" value="ECO:0007669"/>
    <property type="project" value="TreeGrafter"/>
</dbReference>
<dbReference type="PANTHER" id="PTHR31944:SF131">
    <property type="entry name" value="HEME-RESPONSIVE ZINC FINGER TRANSCRIPTION FACTOR HAP1"/>
    <property type="match status" value="1"/>
</dbReference>
<organism evidence="9 10">
    <name type="scientific">Hymenoscyphus fraxineus</name>
    <dbReference type="NCBI Taxonomy" id="746836"/>
    <lineage>
        <taxon>Eukaryota</taxon>
        <taxon>Fungi</taxon>
        <taxon>Dikarya</taxon>
        <taxon>Ascomycota</taxon>
        <taxon>Pezizomycotina</taxon>
        <taxon>Leotiomycetes</taxon>
        <taxon>Helotiales</taxon>
        <taxon>Helotiaceae</taxon>
        <taxon>Hymenoscyphus</taxon>
    </lineage>
</organism>
<keyword evidence="5" id="KW-0804">Transcription</keyword>
<evidence type="ECO:0000256" key="7">
    <source>
        <dbReference type="SAM" id="MobiDB-lite"/>
    </source>
</evidence>
<reference evidence="9" key="1">
    <citation type="submission" date="2021-07" db="EMBL/GenBank/DDBJ databases">
        <authorList>
            <person name="Durling M."/>
        </authorList>
    </citation>
    <scope>NUCLEOTIDE SEQUENCE</scope>
</reference>
<evidence type="ECO:0000256" key="5">
    <source>
        <dbReference type="ARBA" id="ARBA00023163"/>
    </source>
</evidence>
<keyword evidence="1" id="KW-0479">Metal-binding</keyword>
<comment type="caution">
    <text evidence="9">The sequence shown here is derived from an EMBL/GenBank/DDBJ whole genome shotgun (WGS) entry which is preliminary data.</text>
</comment>
<dbReference type="AlphaFoldDB" id="A0A9N9KXB2"/>
<dbReference type="EMBL" id="CAJVRL010000060">
    <property type="protein sequence ID" value="CAG8955194.1"/>
    <property type="molecule type" value="Genomic_DNA"/>
</dbReference>
<dbReference type="GO" id="GO:0006351">
    <property type="term" value="P:DNA-templated transcription"/>
    <property type="evidence" value="ECO:0007669"/>
    <property type="project" value="InterPro"/>
</dbReference>
<evidence type="ECO:0000256" key="2">
    <source>
        <dbReference type="ARBA" id="ARBA00022833"/>
    </source>
</evidence>
<feature type="region of interest" description="Disordered" evidence="7">
    <location>
        <begin position="1"/>
        <end position="30"/>
    </location>
</feature>
<dbReference type="GO" id="GO:0001228">
    <property type="term" value="F:DNA-binding transcription activator activity, RNA polymerase II-specific"/>
    <property type="evidence" value="ECO:0007669"/>
    <property type="project" value="TreeGrafter"/>
</dbReference>
<dbReference type="InterPro" id="IPR001138">
    <property type="entry name" value="Zn2Cys6_DnaBD"/>
</dbReference>
<dbReference type="GO" id="GO:0008270">
    <property type="term" value="F:zinc ion binding"/>
    <property type="evidence" value="ECO:0007669"/>
    <property type="project" value="InterPro"/>
</dbReference>
<evidence type="ECO:0000313" key="10">
    <source>
        <dbReference type="Proteomes" id="UP000696280"/>
    </source>
</evidence>
<dbReference type="Pfam" id="PF04082">
    <property type="entry name" value="Fungal_trans"/>
    <property type="match status" value="1"/>
</dbReference>
<dbReference type="PROSITE" id="PS00463">
    <property type="entry name" value="ZN2_CY6_FUNGAL_1"/>
    <property type="match status" value="1"/>
</dbReference>
<evidence type="ECO:0000256" key="3">
    <source>
        <dbReference type="ARBA" id="ARBA00023015"/>
    </source>
</evidence>
<dbReference type="SUPFAM" id="SSF57701">
    <property type="entry name" value="Zn2/Cys6 DNA-binding domain"/>
    <property type="match status" value="1"/>
</dbReference>
<proteinExistence type="predicted"/>
<dbReference type="InterPro" id="IPR051430">
    <property type="entry name" value="Fungal_TF_Env_Response"/>
</dbReference>
<dbReference type="InterPro" id="IPR036864">
    <property type="entry name" value="Zn2-C6_fun-type_DNA-bd_sf"/>
</dbReference>
<feature type="domain" description="Zn(2)-C6 fungal-type" evidence="8">
    <location>
        <begin position="33"/>
        <end position="62"/>
    </location>
</feature>
<evidence type="ECO:0000259" key="8">
    <source>
        <dbReference type="PROSITE" id="PS50048"/>
    </source>
</evidence>
<keyword evidence="6" id="KW-0539">Nucleus</keyword>
<dbReference type="OrthoDB" id="762982at2759"/>
<dbReference type="Proteomes" id="UP000696280">
    <property type="component" value="Unassembled WGS sequence"/>
</dbReference>
<sequence>MEPDTSTISNPATSTSSKQQQRKAGRTYRPPQSCALCRNRKLKCDRKEPCANCITRRETCSYAGSRRPVRGASTPNIRPQHVESMQERIDRLESLVKRIASQEDIPRNPIIDPCNETNGITHQNGIEYTVARADENNSTDEIRHGVGVMRVSQEKSQYRGSTHWGDVFQELNELKNVWARVQEDPEDQDFLNLHTSFSSSVSVANGAPLLYSGFKSSTFHEILTSIPERPVLDKLIDRVFDEYDSPLTALHCLHKPTFMREYEAYWANPEETKVMWVGMLFSLMALVMLSYHLMDEEPPEYEGLSEGMFDVYSLRTAQCLALGDITKCTPYTMETLLFYAIGEQARKSDGGTGVWIMFGTIIRSLLYILTDLRDPSQYPEISILQGEMRRRVWFFIVRLDSVLSFQTGLPGMVRANTYDTAVPRNLYDWDLSESMTDLPPSRPSTDSTPIIFLLSKDGILLALGKIVDFLCALGPYSYDRVLELDDELSLAQSQLPPSLHMRPLEDSTNDPKSLIGRRVQLEMLFHQGMCVLHRKFMVQGRIDGRFAPSRRRCIRSAMALISIQEILYQEARGTVNDKIRFTRHWYRFSFTSQDFILSAMILCLDLRSTRVSVPGERWEAGVELEEEKKIAAIKTAFRIWEYAQKSLPEVSKVYRVLCYMIETLGIGDQVGILASKSDADANHSHPALFHDEQIHIPVPEFEILGSGDGMNIDWGMWDSFLDGMSFDDAFGSVLSPPTTN</sequence>
<keyword evidence="2" id="KW-0862">Zinc</keyword>
<dbReference type="CDD" id="cd12148">
    <property type="entry name" value="fungal_TF_MHR"/>
    <property type="match status" value="1"/>
</dbReference>
<protein>
    <recommendedName>
        <fullName evidence="8">Zn(2)-C6 fungal-type domain-containing protein</fullName>
    </recommendedName>
</protein>
<dbReference type="InterPro" id="IPR007219">
    <property type="entry name" value="XnlR_reg_dom"/>
</dbReference>
<evidence type="ECO:0000256" key="6">
    <source>
        <dbReference type="ARBA" id="ARBA00023242"/>
    </source>
</evidence>
<accession>A0A9N9KXB2</accession>
<dbReference type="Pfam" id="PF00172">
    <property type="entry name" value="Zn_clus"/>
    <property type="match status" value="1"/>
</dbReference>
<feature type="compositionally biased region" description="Polar residues" evidence="7">
    <location>
        <begin position="1"/>
        <end position="19"/>
    </location>
</feature>
<dbReference type="GO" id="GO:0000978">
    <property type="term" value="F:RNA polymerase II cis-regulatory region sequence-specific DNA binding"/>
    <property type="evidence" value="ECO:0007669"/>
    <property type="project" value="TreeGrafter"/>
</dbReference>
<dbReference type="CDD" id="cd00067">
    <property type="entry name" value="GAL4"/>
    <property type="match status" value="1"/>
</dbReference>